<dbReference type="InterPro" id="IPR022413">
    <property type="entry name" value="ATP-guanido_PTrfase_N"/>
</dbReference>
<dbReference type="SUPFAM" id="SSF55931">
    <property type="entry name" value="Glutamine synthetase/guanido kinase"/>
    <property type="match status" value="1"/>
</dbReference>
<keyword evidence="4 7" id="KW-0418">Kinase</keyword>
<organism evidence="12 13">
    <name type="scientific">Chaetoceros tenuissimus</name>
    <dbReference type="NCBI Taxonomy" id="426638"/>
    <lineage>
        <taxon>Eukaryota</taxon>
        <taxon>Sar</taxon>
        <taxon>Stramenopiles</taxon>
        <taxon>Ochrophyta</taxon>
        <taxon>Bacillariophyta</taxon>
        <taxon>Coscinodiscophyceae</taxon>
        <taxon>Chaetocerotophycidae</taxon>
        <taxon>Chaetocerotales</taxon>
        <taxon>Chaetocerotaceae</taxon>
        <taxon>Chaetoceros</taxon>
    </lineage>
</organism>
<dbReference type="InterPro" id="IPR022415">
    <property type="entry name" value="ATP-guanido_PTrfase_AS"/>
</dbReference>
<evidence type="ECO:0000256" key="9">
    <source>
        <dbReference type="SAM" id="MobiDB-lite"/>
    </source>
</evidence>
<keyword evidence="5 7" id="KW-0067">ATP-binding</keyword>
<feature type="region of interest" description="Disordered" evidence="9">
    <location>
        <begin position="419"/>
        <end position="458"/>
    </location>
</feature>
<evidence type="ECO:0000256" key="6">
    <source>
        <dbReference type="PROSITE-ProRule" id="PRU00842"/>
    </source>
</evidence>
<dbReference type="GO" id="GO:0005524">
    <property type="term" value="F:ATP binding"/>
    <property type="evidence" value="ECO:0007669"/>
    <property type="project" value="UniProtKB-UniRule"/>
</dbReference>
<evidence type="ECO:0000259" key="11">
    <source>
        <dbReference type="PROSITE" id="PS51510"/>
    </source>
</evidence>
<dbReference type="AlphaFoldDB" id="A0AAD3D905"/>
<reference evidence="12 13" key="1">
    <citation type="journal article" date="2021" name="Sci. Rep.">
        <title>The genome of the diatom Chaetoceros tenuissimus carries an ancient integrated fragment of an extant virus.</title>
        <authorList>
            <person name="Hongo Y."/>
            <person name="Kimura K."/>
            <person name="Takaki Y."/>
            <person name="Yoshida Y."/>
            <person name="Baba S."/>
            <person name="Kobayashi G."/>
            <person name="Nagasaki K."/>
            <person name="Hano T."/>
            <person name="Tomaru Y."/>
        </authorList>
    </citation>
    <scope>NUCLEOTIDE SEQUENCE [LARGE SCALE GENOMIC DNA]</scope>
    <source>
        <strain evidence="12 13">NIES-3715</strain>
    </source>
</reference>
<evidence type="ECO:0000256" key="7">
    <source>
        <dbReference type="PROSITE-ProRule" id="PRU00843"/>
    </source>
</evidence>
<evidence type="ECO:0000256" key="2">
    <source>
        <dbReference type="ARBA" id="ARBA00022679"/>
    </source>
</evidence>
<dbReference type="InterPro" id="IPR036802">
    <property type="entry name" value="ATP-guanido_PTrfase_N_sf"/>
</dbReference>
<dbReference type="PANTHER" id="PTHR11547">
    <property type="entry name" value="ARGININE OR CREATINE KINASE"/>
    <property type="match status" value="1"/>
</dbReference>
<evidence type="ECO:0000313" key="12">
    <source>
        <dbReference type="EMBL" id="GFH60023.1"/>
    </source>
</evidence>
<dbReference type="PANTHER" id="PTHR11547:SF64">
    <property type="entry name" value="CHROMOSOME UNDETERMINED SCAFFOLD_51, WHOLE GENOME SHOTGUN SEQUENCE"/>
    <property type="match status" value="1"/>
</dbReference>
<dbReference type="Proteomes" id="UP001054902">
    <property type="component" value="Unassembled WGS sequence"/>
</dbReference>
<dbReference type="InterPro" id="IPR022414">
    <property type="entry name" value="ATP-guanido_PTrfase_cat"/>
</dbReference>
<feature type="binding site" evidence="7">
    <location>
        <position position="257"/>
    </location>
    <ligand>
        <name>ATP</name>
        <dbReference type="ChEBI" id="CHEBI:30616"/>
    </ligand>
</feature>
<dbReference type="SUPFAM" id="SSF48034">
    <property type="entry name" value="Guanido kinase N-terminal domain"/>
    <property type="match status" value="1"/>
</dbReference>
<evidence type="ECO:0000256" key="4">
    <source>
        <dbReference type="ARBA" id="ARBA00022777"/>
    </source>
</evidence>
<evidence type="ECO:0000256" key="1">
    <source>
        <dbReference type="ARBA" id="ARBA00006798"/>
    </source>
</evidence>
<dbReference type="GO" id="GO:0046314">
    <property type="term" value="P:phosphocreatine biosynthetic process"/>
    <property type="evidence" value="ECO:0007669"/>
    <property type="project" value="InterPro"/>
</dbReference>
<name>A0AAD3D905_9STRA</name>
<evidence type="ECO:0000256" key="5">
    <source>
        <dbReference type="ARBA" id="ARBA00022840"/>
    </source>
</evidence>
<dbReference type="Gene3D" id="1.10.135.10">
    <property type="entry name" value="ATP:guanido phosphotransferase, N-terminal domain"/>
    <property type="match status" value="1"/>
</dbReference>
<dbReference type="GO" id="GO:0004111">
    <property type="term" value="F:creatine kinase activity"/>
    <property type="evidence" value="ECO:0007669"/>
    <property type="project" value="InterPro"/>
</dbReference>
<dbReference type="PROSITE" id="PS51510">
    <property type="entry name" value="PHOSPHAGEN_KINASE_C"/>
    <property type="match status" value="1"/>
</dbReference>
<evidence type="ECO:0000313" key="13">
    <source>
        <dbReference type="Proteomes" id="UP001054902"/>
    </source>
</evidence>
<dbReference type="PROSITE" id="PS00112">
    <property type="entry name" value="PHOSPHAGEN_KINASE"/>
    <property type="match status" value="1"/>
</dbReference>
<dbReference type="InterPro" id="IPR014746">
    <property type="entry name" value="Gln_synth/guanido_kin_cat_dom"/>
</dbReference>
<feature type="compositionally biased region" description="Basic and acidic residues" evidence="9">
    <location>
        <begin position="419"/>
        <end position="431"/>
    </location>
</feature>
<keyword evidence="2 7" id="KW-0808">Transferase</keyword>
<sequence>MSASKILVSLSNLSLSNDEKNKLITDLIEKCECVSKENPGNLCAKYATEYLKSEEGKSLSNEDLLGFYKCIKTGIENPDSKLGAYATKVGDYKKYHSFFDKVIRDYHGAKTEDIHSTDWTTLEDASFDLKECGLEEVSMRIRVGRNLVSFDLPASMDKIIRVQFEKKMTTAFDALKEKYGGVYHSLSPDWNEEKNPFLISTEKYEELVSRHFMFKDMSSDSYLSSASISSDWPYGRGCWISDDESNIIWVGEEDQLRIMCMKNGSDLLKLFEDLKDLLDSIEKVEGIEFAKDKDYGYITSCPSNLGTAMRASVHIKIPQLTIDGSISAVDHLCKPLGLSVRGTGGEHTPVVDGILDISPSSRLFVSESQILSTLYGGIQSVVAIDNHISNFLNGNAKGEKEGEQDENKCPSSFVLVENDKTVERDDDEKKRSQQAVKDMKKKMKQMKKSSLMGKSAKCLHLSPGPVLQLTNA</sequence>
<evidence type="ECO:0000256" key="8">
    <source>
        <dbReference type="RuleBase" id="RU000505"/>
    </source>
</evidence>
<gene>
    <name evidence="12" type="ORF">CTEN210_16499</name>
</gene>
<accession>A0AAD3D905</accession>
<dbReference type="PROSITE" id="PS51509">
    <property type="entry name" value="PHOSPHAGEN_KINASE_N"/>
    <property type="match status" value="1"/>
</dbReference>
<dbReference type="InterPro" id="IPR000749">
    <property type="entry name" value="ATP-guanido_PTrfase"/>
</dbReference>
<dbReference type="Pfam" id="PF02807">
    <property type="entry name" value="ATP-gua_PtransN"/>
    <property type="match status" value="1"/>
</dbReference>
<feature type="binding site" evidence="7">
    <location>
        <begin position="341"/>
        <end position="346"/>
    </location>
    <ligand>
        <name>ATP</name>
        <dbReference type="ChEBI" id="CHEBI:30616"/>
    </ligand>
</feature>
<dbReference type="Gene3D" id="3.30.590.10">
    <property type="entry name" value="Glutamine synthetase/guanido kinase, catalytic domain"/>
    <property type="match status" value="1"/>
</dbReference>
<proteinExistence type="inferred from homology"/>
<keyword evidence="3 7" id="KW-0547">Nucleotide-binding</keyword>
<feature type="binding site" evidence="7">
    <location>
        <begin position="138"/>
        <end position="142"/>
    </location>
    <ligand>
        <name>ATP</name>
        <dbReference type="ChEBI" id="CHEBI:30616"/>
    </ligand>
</feature>
<protein>
    <submittedName>
        <fullName evidence="12">Creatine kinase B-type</fullName>
    </submittedName>
</protein>
<dbReference type="GO" id="GO:0005615">
    <property type="term" value="C:extracellular space"/>
    <property type="evidence" value="ECO:0007669"/>
    <property type="project" value="TreeGrafter"/>
</dbReference>
<evidence type="ECO:0000259" key="10">
    <source>
        <dbReference type="PROSITE" id="PS51509"/>
    </source>
</evidence>
<evidence type="ECO:0000256" key="3">
    <source>
        <dbReference type="ARBA" id="ARBA00022741"/>
    </source>
</evidence>
<dbReference type="Pfam" id="PF00217">
    <property type="entry name" value="ATP-gua_Ptrans"/>
    <property type="match status" value="1"/>
</dbReference>
<dbReference type="EMBL" id="BLLK01000069">
    <property type="protein sequence ID" value="GFH60023.1"/>
    <property type="molecule type" value="Genomic_DNA"/>
</dbReference>
<feature type="domain" description="Phosphagen kinase C-terminal" evidence="11">
    <location>
        <begin position="135"/>
        <end position="388"/>
    </location>
</feature>
<feature type="domain" description="Phosphagen kinase N-terminal" evidence="10">
    <location>
        <begin position="22"/>
        <end position="108"/>
    </location>
</feature>
<comment type="caution">
    <text evidence="12">The sequence shown here is derived from an EMBL/GenBank/DDBJ whole genome shotgun (WGS) entry which is preliminary data.</text>
</comment>
<feature type="binding site" evidence="7">
    <location>
        <position position="211"/>
    </location>
    <ligand>
        <name>ATP</name>
        <dbReference type="ChEBI" id="CHEBI:30616"/>
    </ligand>
</feature>
<feature type="binding site" evidence="7">
    <location>
        <begin position="310"/>
        <end position="314"/>
    </location>
    <ligand>
        <name>ATP</name>
        <dbReference type="ChEBI" id="CHEBI:30616"/>
    </ligand>
</feature>
<keyword evidence="13" id="KW-1185">Reference proteome</keyword>
<comment type="similarity">
    <text evidence="1 6 8">Belongs to the ATP:guanido phosphotransferase family.</text>
</comment>